<gene>
    <name evidence="1" type="ORF">ODALV1_LOCUS5517</name>
</gene>
<sequence>MEKIKSSNQNSTRLPDLLLFSRIRIEYLRATPPQQMTELQTIFRNLTPIASTVTPLNTVTVESKEWKRSCDSSGEIKTNSIGVSNVILLSMLYEVTFGSGVKMPTADHDESFKQPAIQYRNTFAKYIIKQLESVDSKYTIEHGVTEEAFHEGHNREALLERWYEIVGQLSSRHVLSEPFYRLYEIEVPCCEEDDKPRRKEIIKIFENESSFVADGTTGLVTWEASIEFLRWFSNKELANSFVKIGSVRWILELGCGCGFLAVALTKSVPRLEKYIATDGSYRALEKAKHNVNTNFFSHLHTTLNLRRKVSFEKVDWQEESRGTFIELVDGLVNTYGLNSGILVGADIVFDPKILQDIVQLIKKFIKEKAGVVLLSCTIRNEATMTAMMQTLDSDADEFSTVTAGKWENGEIVLIDQHETLA</sequence>
<reference evidence="1 2" key="1">
    <citation type="submission" date="2024-08" db="EMBL/GenBank/DDBJ databases">
        <authorList>
            <person name="Cucini C."/>
            <person name="Frati F."/>
        </authorList>
    </citation>
    <scope>NUCLEOTIDE SEQUENCE [LARGE SCALE GENOMIC DNA]</scope>
</reference>
<dbReference type="InterPro" id="IPR019410">
    <property type="entry name" value="Methyltransf_16"/>
</dbReference>
<proteinExistence type="predicted"/>
<accession>A0ABP1PZA9</accession>
<evidence type="ECO:0000313" key="1">
    <source>
        <dbReference type="EMBL" id="CAL8083541.1"/>
    </source>
</evidence>
<dbReference type="SUPFAM" id="SSF53335">
    <property type="entry name" value="S-adenosyl-L-methionine-dependent methyltransferases"/>
    <property type="match status" value="1"/>
</dbReference>
<name>A0ABP1PZA9_9HEXA</name>
<dbReference type="EMBL" id="CAXLJM020000016">
    <property type="protein sequence ID" value="CAL8083541.1"/>
    <property type="molecule type" value="Genomic_DNA"/>
</dbReference>
<organism evidence="1 2">
    <name type="scientific">Orchesella dallaii</name>
    <dbReference type="NCBI Taxonomy" id="48710"/>
    <lineage>
        <taxon>Eukaryota</taxon>
        <taxon>Metazoa</taxon>
        <taxon>Ecdysozoa</taxon>
        <taxon>Arthropoda</taxon>
        <taxon>Hexapoda</taxon>
        <taxon>Collembola</taxon>
        <taxon>Entomobryomorpha</taxon>
        <taxon>Entomobryoidea</taxon>
        <taxon>Orchesellidae</taxon>
        <taxon>Orchesellinae</taxon>
        <taxon>Orchesella</taxon>
    </lineage>
</organism>
<dbReference type="PANTHER" id="PTHR14614">
    <property type="entry name" value="HEPATOCELLULAR CARCINOMA-ASSOCIATED ANTIGEN"/>
    <property type="match status" value="1"/>
</dbReference>
<dbReference type="InterPro" id="IPR029063">
    <property type="entry name" value="SAM-dependent_MTases_sf"/>
</dbReference>
<protein>
    <submittedName>
        <fullName evidence="1">Uncharacterized protein</fullName>
    </submittedName>
</protein>
<evidence type="ECO:0000313" key="2">
    <source>
        <dbReference type="Proteomes" id="UP001642540"/>
    </source>
</evidence>
<dbReference type="Pfam" id="PF10294">
    <property type="entry name" value="Methyltransf_16"/>
    <property type="match status" value="1"/>
</dbReference>
<keyword evidence="2" id="KW-1185">Reference proteome</keyword>
<dbReference type="Gene3D" id="3.40.50.150">
    <property type="entry name" value="Vaccinia Virus protein VP39"/>
    <property type="match status" value="1"/>
</dbReference>
<dbReference type="CDD" id="cd02440">
    <property type="entry name" value="AdoMet_MTases"/>
    <property type="match status" value="1"/>
</dbReference>
<comment type="caution">
    <text evidence="1">The sequence shown here is derived from an EMBL/GenBank/DDBJ whole genome shotgun (WGS) entry which is preliminary data.</text>
</comment>
<dbReference type="PANTHER" id="PTHR14614:SF130">
    <property type="entry name" value="PROTEIN-LYSINE N-METHYLTRANSFERASE EEF2KMT"/>
    <property type="match status" value="1"/>
</dbReference>
<dbReference type="Proteomes" id="UP001642540">
    <property type="component" value="Unassembled WGS sequence"/>
</dbReference>